<evidence type="ECO:0000256" key="1">
    <source>
        <dbReference type="SAM" id="MobiDB-lite"/>
    </source>
</evidence>
<reference evidence="2" key="1">
    <citation type="submission" date="2021-04" db="EMBL/GenBank/DDBJ databases">
        <title>First draft genome resource for Brassicaceae pathogens Fusarium oxysporum f. sp. raphani and Fusarium oxysporum f. sp. rapae.</title>
        <authorList>
            <person name="Asai S."/>
        </authorList>
    </citation>
    <scope>NUCLEOTIDE SEQUENCE</scope>
    <source>
        <strain evidence="2">Tf1208</strain>
    </source>
</reference>
<feature type="compositionally biased region" description="Basic and acidic residues" evidence="1">
    <location>
        <begin position="40"/>
        <end position="52"/>
    </location>
</feature>
<name>A0A8J5UDM2_FUSOX</name>
<organism evidence="2 3">
    <name type="scientific">Fusarium oxysporum f. sp. rapae</name>
    <dbReference type="NCBI Taxonomy" id="485398"/>
    <lineage>
        <taxon>Eukaryota</taxon>
        <taxon>Fungi</taxon>
        <taxon>Dikarya</taxon>
        <taxon>Ascomycota</taxon>
        <taxon>Pezizomycotina</taxon>
        <taxon>Sordariomycetes</taxon>
        <taxon>Hypocreomycetidae</taxon>
        <taxon>Hypocreales</taxon>
        <taxon>Nectriaceae</taxon>
        <taxon>Fusarium</taxon>
        <taxon>Fusarium oxysporum species complex</taxon>
    </lineage>
</organism>
<gene>
    <name evidence="2" type="ORF">Forpe1208_v002893</name>
</gene>
<protein>
    <submittedName>
        <fullName evidence="2">Uncharacterized protein</fullName>
    </submittedName>
</protein>
<dbReference type="EMBL" id="JAELUQ010000002">
    <property type="protein sequence ID" value="KAG7420396.1"/>
    <property type="molecule type" value="Genomic_DNA"/>
</dbReference>
<accession>A0A8J5UDM2</accession>
<dbReference type="AlphaFoldDB" id="A0A8J5UDM2"/>
<comment type="caution">
    <text evidence="2">The sequence shown here is derived from an EMBL/GenBank/DDBJ whole genome shotgun (WGS) entry which is preliminary data.</text>
</comment>
<evidence type="ECO:0000313" key="2">
    <source>
        <dbReference type="EMBL" id="KAG7420396.1"/>
    </source>
</evidence>
<feature type="compositionally biased region" description="Acidic residues" evidence="1">
    <location>
        <begin position="19"/>
        <end position="28"/>
    </location>
</feature>
<evidence type="ECO:0000313" key="3">
    <source>
        <dbReference type="Proteomes" id="UP000694050"/>
    </source>
</evidence>
<feature type="region of interest" description="Disordered" evidence="1">
    <location>
        <begin position="1"/>
        <end position="52"/>
    </location>
</feature>
<proteinExistence type="predicted"/>
<dbReference type="Proteomes" id="UP000694050">
    <property type="component" value="Unassembled WGS sequence"/>
</dbReference>
<sequence>MGMQGPLTAQALGRSPYDDVVEWDDDHDEPPNTNDSGQQYDHRGRPINPETKRINRDIIRSHNEVMLVIGVAEQENPTTNPEAESDKRHAMSEDDVGINLAFSALRCVDAAGAFGLDGFRQRVLIYKRYSHIPFWDLYAQSRNTFSISRDLLPVYPSSSHLLKIHQFWPPHQ</sequence>